<dbReference type="GO" id="GO:0008270">
    <property type="term" value="F:zinc ion binding"/>
    <property type="evidence" value="ECO:0007669"/>
    <property type="project" value="UniProtKB-KW"/>
</dbReference>
<sequence length="167" mass="19250">MRENSISLELKKQITPSIFVIGEEYYNKSLGNITALFADGNFITVEGEYKENSLCKTSITVEQKKGEFIEANCDCMFFKNNKKNCCKHVVTLGMMADHSEKISKVIGTDEIEMMFEDDFEEDNKKIAKIKQKEQNIRTEKATVKNSENDNKNKSRQRLKLKSENTKN</sequence>
<organism evidence="4 5">
    <name type="scientific">Leptotrichia hongkongensis</name>
    <dbReference type="NCBI Taxonomy" id="554406"/>
    <lineage>
        <taxon>Bacteria</taxon>
        <taxon>Fusobacteriati</taxon>
        <taxon>Fusobacteriota</taxon>
        <taxon>Fusobacteriia</taxon>
        <taxon>Fusobacteriales</taxon>
        <taxon>Leptotrichiaceae</taxon>
        <taxon>Leptotrichia</taxon>
    </lineage>
</organism>
<dbReference type="AlphaFoldDB" id="A0A510L763"/>
<keyword evidence="1" id="KW-0863">Zinc-finger</keyword>
<evidence type="ECO:0000259" key="3">
    <source>
        <dbReference type="PROSITE" id="PS50966"/>
    </source>
</evidence>
<keyword evidence="1" id="KW-0862">Zinc</keyword>
<dbReference type="KEGG" id="lhg:JMUB5056_1407"/>
<dbReference type="Proteomes" id="UP000321561">
    <property type="component" value="Chromosome"/>
</dbReference>
<feature type="domain" description="SWIM-type" evidence="3">
    <location>
        <begin position="57"/>
        <end position="97"/>
    </location>
</feature>
<evidence type="ECO:0000256" key="2">
    <source>
        <dbReference type="SAM" id="MobiDB-lite"/>
    </source>
</evidence>
<dbReference type="RefSeq" id="WP_232052476.1">
    <property type="nucleotide sequence ID" value="NZ_AP019846.1"/>
</dbReference>
<accession>A0A510L763</accession>
<evidence type="ECO:0000313" key="5">
    <source>
        <dbReference type="Proteomes" id="UP000321561"/>
    </source>
</evidence>
<name>A0A510L763_9FUSO</name>
<evidence type="ECO:0000313" key="4">
    <source>
        <dbReference type="EMBL" id="BBM59822.1"/>
    </source>
</evidence>
<dbReference type="InterPro" id="IPR007527">
    <property type="entry name" value="Znf_SWIM"/>
</dbReference>
<gene>
    <name evidence="4" type="ORF">JMUB5056_1407</name>
</gene>
<reference evidence="4 5" key="1">
    <citation type="submission" date="2019-07" db="EMBL/GenBank/DDBJ databases">
        <title>Complete Genome Sequence of Leptotrichia hongkongensis Strain JMUB5056.</title>
        <authorList>
            <person name="Watanabe S."/>
            <person name="Cui L."/>
        </authorList>
    </citation>
    <scope>NUCLEOTIDE SEQUENCE [LARGE SCALE GENOMIC DNA]</scope>
    <source>
        <strain evidence="4 5">JMUB5056</strain>
    </source>
</reference>
<keyword evidence="1" id="KW-0479">Metal-binding</keyword>
<feature type="compositionally biased region" description="Basic and acidic residues" evidence="2">
    <location>
        <begin position="132"/>
        <end position="152"/>
    </location>
</feature>
<evidence type="ECO:0000256" key="1">
    <source>
        <dbReference type="PROSITE-ProRule" id="PRU00325"/>
    </source>
</evidence>
<feature type="region of interest" description="Disordered" evidence="2">
    <location>
        <begin position="132"/>
        <end position="167"/>
    </location>
</feature>
<dbReference type="EMBL" id="AP019846">
    <property type="protein sequence ID" value="BBM59822.1"/>
    <property type="molecule type" value="Genomic_DNA"/>
</dbReference>
<protein>
    <recommendedName>
        <fullName evidence="3">SWIM-type domain-containing protein</fullName>
    </recommendedName>
</protein>
<proteinExistence type="predicted"/>
<dbReference type="PROSITE" id="PS50966">
    <property type="entry name" value="ZF_SWIM"/>
    <property type="match status" value="1"/>
</dbReference>